<dbReference type="InterPro" id="IPR029001">
    <property type="entry name" value="ITPase-like_fam"/>
</dbReference>
<proteinExistence type="predicted"/>
<comment type="cofactor">
    <cofactor evidence="1">
        <name>a divalent metal cation</name>
        <dbReference type="ChEBI" id="CHEBI:60240"/>
    </cofactor>
</comment>
<dbReference type="PANTHER" id="PTHR43213:SF5">
    <property type="entry name" value="BIFUNCTIONAL DTTP_UTP PYROPHOSPHATASE_METHYLTRANSFERASE PROTEIN-RELATED"/>
    <property type="match status" value="1"/>
</dbReference>
<reference evidence="5" key="1">
    <citation type="submission" date="2021-06" db="EMBL/GenBank/DDBJ databases">
        <authorList>
            <person name="Kallberg Y."/>
            <person name="Tangrot J."/>
            <person name="Rosling A."/>
        </authorList>
    </citation>
    <scope>NUCLEOTIDE SEQUENCE</scope>
    <source>
        <strain evidence="5">MT106</strain>
    </source>
</reference>
<dbReference type="PANTHER" id="PTHR43213">
    <property type="entry name" value="BIFUNCTIONAL DTTP/UTP PYROPHOSPHATASE/METHYLTRANSFERASE PROTEIN-RELATED"/>
    <property type="match status" value="1"/>
</dbReference>
<feature type="region of interest" description="Disordered" evidence="3">
    <location>
        <begin position="1"/>
        <end position="27"/>
    </location>
</feature>
<dbReference type="Pfam" id="PF02545">
    <property type="entry name" value="Maf"/>
    <property type="match status" value="1"/>
</dbReference>
<dbReference type="GO" id="GO:0047429">
    <property type="term" value="F:nucleoside triphosphate diphosphatase activity"/>
    <property type="evidence" value="ECO:0007669"/>
    <property type="project" value="InterPro"/>
</dbReference>
<feature type="domain" description="DUF4604" evidence="4">
    <location>
        <begin position="16"/>
        <end position="67"/>
    </location>
</feature>
<dbReference type="EMBL" id="CAJVPL010000226">
    <property type="protein sequence ID" value="CAG8468873.1"/>
    <property type="molecule type" value="Genomic_DNA"/>
</dbReference>
<evidence type="ECO:0000259" key="4">
    <source>
        <dbReference type="Pfam" id="PF15377"/>
    </source>
</evidence>
<evidence type="ECO:0000313" key="5">
    <source>
        <dbReference type="EMBL" id="CAG8468873.1"/>
    </source>
</evidence>
<dbReference type="AlphaFoldDB" id="A0A9N8W1S2"/>
<evidence type="ECO:0000256" key="3">
    <source>
        <dbReference type="SAM" id="MobiDB-lite"/>
    </source>
</evidence>
<comment type="caution">
    <text evidence="5">The sequence shown here is derived from an EMBL/GenBank/DDBJ whole genome shotgun (WGS) entry which is preliminary data.</text>
</comment>
<dbReference type="OrthoDB" id="10267058at2759"/>
<organism evidence="5 6">
    <name type="scientific">Ambispora gerdemannii</name>
    <dbReference type="NCBI Taxonomy" id="144530"/>
    <lineage>
        <taxon>Eukaryota</taxon>
        <taxon>Fungi</taxon>
        <taxon>Fungi incertae sedis</taxon>
        <taxon>Mucoromycota</taxon>
        <taxon>Glomeromycotina</taxon>
        <taxon>Glomeromycetes</taxon>
        <taxon>Archaeosporales</taxon>
        <taxon>Ambisporaceae</taxon>
        <taxon>Ambispora</taxon>
    </lineage>
</organism>
<evidence type="ECO:0000313" key="6">
    <source>
        <dbReference type="Proteomes" id="UP000789831"/>
    </source>
</evidence>
<gene>
    <name evidence="5" type="ORF">AGERDE_LOCUS2635</name>
</gene>
<name>A0A9N8W1S2_9GLOM</name>
<keyword evidence="6" id="KW-1185">Reference proteome</keyword>
<accession>A0A9N8W1S2</accession>
<sequence>MTPKQYSKGLSYVKHKPQKQQKEEEEIELINSRDEEKPQIVVLREGKHLSEEQVKDYLEQKSSTKKDNDLIDGKNIVLASSSPNRRKILSTILGNNYSVIPSTFPETLDKRQYTPEEYVIANAIEKGKEVYARLMTPSSSYRPDLIISADTVVYKDQILEKPESSEHAFEILKLLNGNIHDVTFRHTSDEFFRAYIETGEPMNKAGKLSVVVCVYLGITERY</sequence>
<dbReference type="Pfam" id="PF15377">
    <property type="entry name" value="DUF4604"/>
    <property type="match status" value="1"/>
</dbReference>
<evidence type="ECO:0000256" key="2">
    <source>
        <dbReference type="ARBA" id="ARBA00022801"/>
    </source>
</evidence>
<dbReference type="Proteomes" id="UP000789831">
    <property type="component" value="Unassembled WGS sequence"/>
</dbReference>
<protein>
    <submittedName>
        <fullName evidence="5">11657_t:CDS:1</fullName>
    </submittedName>
</protein>
<dbReference type="InterPro" id="IPR003697">
    <property type="entry name" value="Maf-like"/>
</dbReference>
<dbReference type="SUPFAM" id="SSF52972">
    <property type="entry name" value="ITPase-like"/>
    <property type="match status" value="1"/>
</dbReference>
<dbReference type="InterPro" id="IPR027911">
    <property type="entry name" value="DUF4604"/>
</dbReference>
<evidence type="ECO:0000256" key="1">
    <source>
        <dbReference type="ARBA" id="ARBA00001968"/>
    </source>
</evidence>
<keyword evidence="2" id="KW-0378">Hydrolase</keyword>
<dbReference type="Gene3D" id="3.90.950.10">
    <property type="match status" value="1"/>
</dbReference>